<evidence type="ECO:0000313" key="1">
    <source>
        <dbReference type="EMBL" id="GGF61977.1"/>
    </source>
</evidence>
<reference evidence="1 2" key="1">
    <citation type="journal article" date="2019" name="Int. J. Syst. Evol. Microbiol.">
        <title>The Global Catalogue of Microorganisms (GCM) 10K type strain sequencing project: providing services to taxonomists for standard genome sequencing and annotation.</title>
        <authorList>
            <consortium name="The Broad Institute Genomics Platform"/>
            <consortium name="The Broad Institute Genome Sequencing Center for Infectious Disease"/>
            <person name="Wu L."/>
            <person name="Ma J."/>
        </authorList>
    </citation>
    <scope>NUCLEOTIDE SEQUENCE [LARGE SCALE GENOMIC DNA]</scope>
    <source>
        <strain evidence="1 2">CGMCC 1.12720</strain>
    </source>
</reference>
<dbReference type="EMBL" id="BMFN01000002">
    <property type="protein sequence ID" value="GGF61977.1"/>
    <property type="molecule type" value="Genomic_DNA"/>
</dbReference>
<evidence type="ECO:0000313" key="2">
    <source>
        <dbReference type="Proteomes" id="UP000605392"/>
    </source>
</evidence>
<gene>
    <name evidence="1" type="ORF">GCM10011375_16220</name>
</gene>
<name>A0ACB5PQF4_9BACT</name>
<organism evidence="1 2">
    <name type="scientific">Hymenobacter qilianensis</name>
    <dbReference type="NCBI Taxonomy" id="1385715"/>
    <lineage>
        <taxon>Bacteria</taxon>
        <taxon>Pseudomonadati</taxon>
        <taxon>Bacteroidota</taxon>
        <taxon>Cytophagia</taxon>
        <taxon>Cytophagales</taxon>
        <taxon>Hymenobacteraceae</taxon>
        <taxon>Hymenobacter</taxon>
    </lineage>
</organism>
<comment type="caution">
    <text evidence="1">The sequence shown here is derived from an EMBL/GenBank/DDBJ whole genome shotgun (WGS) entry which is preliminary data.</text>
</comment>
<accession>A0ACB5PQF4</accession>
<keyword evidence="2" id="KW-1185">Reference proteome</keyword>
<proteinExistence type="predicted"/>
<sequence>MFVLLVVTAGIYLIIGSYSEAYVLLAATAIVAGISLYQEARSDRALLALQQLAQPLARVRRAGQDVALPAAELVVGDILLVAEGEQVGADGVLLEAHDLEADESFLTGESLAVSKAAAGEQQLFAGSSVVGGTGVVQITAVGSQTRLGLIGGLISQVKTPPTPLQQQVRSFVRRMAMVGGVAFIVVWAYNWWESGSLAHGLLHGLTIAMAVLPEEIPVALSSFMALGAWRLMQQRLLTKQPQTVETLGSATVICVDKTGTLTQNRMALSQLYCPGQTGPIPFEEQKELPAPLSDLLATAMWASEPSPFDPMEQALHRAYTQTTSRDQRPAYRMVHEYPLGEKPPMMTHIFAHADGRLIVACKGAPEGIIARCQLPEAEKAQALAALTQLAAAGLRVLGVARCTDIPEVYPASQEDFAWEFKGLVAFTDPPKPTAAAVLRQLYEAGLQVKMITGDNALTAEAIAQQVGLRHKEPVLTGAEVMALEPAALEQQVGKVDLYARMFPEAKLRVIEALKANGQVVAMTGDGVNDGPALKAAHIGVAMGHRGTELARQAADLVLLDDDLGGMVTAISYGRRIYDNLKKAVQYIIAIHIPLILTVLVPSLLAWQYPVLLGPVHVIFLELIMGPTCSIIFENEPMEADTMQRPPRPATTTFLQLGELGGSLLQGLIIAAGVLGVAAYALMQGYSEPLTRTLTFTTLVLANVLLTLVSRSRHHTLRRSLHYHNPLLPAMLALTLVLLALCLTVPALQQLFQLQSLTWLQLVTCAGVAALSTGWFEVYKALRSPESKGMTNEPQQTTPTDHPATANK</sequence>
<dbReference type="Proteomes" id="UP000605392">
    <property type="component" value="Unassembled WGS sequence"/>
</dbReference>
<protein>
    <submittedName>
        <fullName evidence="1">Cation transport ATPase</fullName>
    </submittedName>
</protein>